<dbReference type="AlphaFoldDB" id="A0A1E5PHS4"/>
<sequence length="369" mass="39037">MTTGSCDVLVAGGGPAGCAAALALVRAGGDVVIVSPAATADWQVGESCAPAARPLLERLGLLDRVVLDGHEPCYGFQAAWGGDAPAEVSQVLGPHGAGWHLDRARFDAAFLEVAEAAGASRHTGRVRGIGRREDHWQLTTDAGRVLRARYLVDATGRPARLARRLGATPSRSDRLTAVAGLLAAPGGAAGSEHTSLVESTPWGWWYTAPLPGGGQVLMAITDADLVAGTHLHDRDAWWAQAQRTRHVRHRIAHLDAPPRQLRVLAAGSSHTWPAAGRGWAAVGDAATATDPLAARGIVMALATGLDAARAILADRTGDSRALTAYARRIAALHREYLRAQATQYRREQRWAAAPFWHRRHRALPAGPST</sequence>
<dbReference type="STRING" id="285458.BGM19_36425"/>
<evidence type="ECO:0000313" key="3">
    <source>
        <dbReference type="Proteomes" id="UP000095759"/>
    </source>
</evidence>
<comment type="caution">
    <text evidence="2">The sequence shown here is derived from an EMBL/GenBank/DDBJ whole genome shotgun (WGS) entry which is preliminary data.</text>
</comment>
<dbReference type="EMBL" id="MEHJ01000001">
    <property type="protein sequence ID" value="OEJ29120.1"/>
    <property type="molecule type" value="Genomic_DNA"/>
</dbReference>
<comment type="similarity">
    <text evidence="1">Belongs to the flavin-dependent halogenase family. Bacterial tryptophan halogenase subfamily.</text>
</comment>
<evidence type="ECO:0000313" key="2">
    <source>
        <dbReference type="EMBL" id="OEJ29120.1"/>
    </source>
</evidence>
<dbReference type="PRINTS" id="PR00420">
    <property type="entry name" value="RNGMNOXGNASE"/>
</dbReference>
<dbReference type="PANTHER" id="PTHR43747">
    <property type="entry name" value="FAD-BINDING PROTEIN"/>
    <property type="match status" value="1"/>
</dbReference>
<dbReference type="PANTHER" id="PTHR43747:SF1">
    <property type="entry name" value="SLR1998 PROTEIN"/>
    <property type="match status" value="1"/>
</dbReference>
<dbReference type="GO" id="GO:0004497">
    <property type="term" value="F:monooxygenase activity"/>
    <property type="evidence" value="ECO:0007669"/>
    <property type="project" value="InterPro"/>
</dbReference>
<dbReference type="Proteomes" id="UP000095759">
    <property type="component" value="Unassembled WGS sequence"/>
</dbReference>
<keyword evidence="3" id="KW-1185">Reference proteome</keyword>
<evidence type="ECO:0000256" key="1">
    <source>
        <dbReference type="ARBA" id="ARBA00038396"/>
    </source>
</evidence>
<organism evidence="2 3">
    <name type="scientific">Streptomyces agglomeratus</name>
    <dbReference type="NCBI Taxonomy" id="285458"/>
    <lineage>
        <taxon>Bacteria</taxon>
        <taxon>Bacillati</taxon>
        <taxon>Actinomycetota</taxon>
        <taxon>Actinomycetes</taxon>
        <taxon>Kitasatosporales</taxon>
        <taxon>Streptomycetaceae</taxon>
        <taxon>Streptomyces</taxon>
    </lineage>
</organism>
<reference evidence="2 3" key="1">
    <citation type="submission" date="2016-08" db="EMBL/GenBank/DDBJ databases">
        <title>Complete genome sequence of Streptomyces agglomeratus strain 6-3-2, a novel anti-MRSA actinomycete isolated from Wuli of Tebit, China.</title>
        <authorList>
            <person name="Chen X."/>
        </authorList>
    </citation>
    <scope>NUCLEOTIDE SEQUENCE [LARGE SCALE GENOMIC DNA]</scope>
    <source>
        <strain evidence="2 3">6-3-2</strain>
    </source>
</reference>
<dbReference type="InterPro" id="IPR036188">
    <property type="entry name" value="FAD/NAD-bd_sf"/>
</dbReference>
<dbReference type="InterPro" id="IPR006905">
    <property type="entry name" value="Flavin_halogenase"/>
</dbReference>
<dbReference type="InterPro" id="IPR050816">
    <property type="entry name" value="Flavin-dep_Halogenase_NPB"/>
</dbReference>
<dbReference type="Gene3D" id="3.30.9.100">
    <property type="match status" value="1"/>
</dbReference>
<dbReference type="SUPFAM" id="SSF51905">
    <property type="entry name" value="FAD/NAD(P)-binding domain"/>
    <property type="match status" value="1"/>
</dbReference>
<dbReference type="Pfam" id="PF04820">
    <property type="entry name" value="Trp_halogenase"/>
    <property type="match status" value="2"/>
</dbReference>
<name>A0A1E5PHS4_9ACTN</name>
<evidence type="ECO:0008006" key="4">
    <source>
        <dbReference type="Google" id="ProtNLM"/>
    </source>
</evidence>
<accession>A0A1E5PHS4</accession>
<gene>
    <name evidence="2" type="ORF">AS594_00325</name>
</gene>
<dbReference type="Gene3D" id="3.50.50.60">
    <property type="entry name" value="FAD/NAD(P)-binding domain"/>
    <property type="match status" value="1"/>
</dbReference>
<protein>
    <recommendedName>
        <fullName evidence="4">Oxidoreductase</fullName>
    </recommendedName>
</protein>
<proteinExistence type="inferred from homology"/>